<reference evidence="4" key="1">
    <citation type="submission" date="2024-05" db="EMBL/GenBank/DDBJ databases">
        <authorList>
            <person name="Yang L."/>
            <person name="Pan L."/>
        </authorList>
    </citation>
    <scope>NUCLEOTIDE SEQUENCE</scope>
    <source>
        <strain evidence="4">FCG-7</strain>
    </source>
</reference>
<dbReference type="Gene3D" id="3.40.30.10">
    <property type="entry name" value="Glutaredoxin"/>
    <property type="match status" value="1"/>
</dbReference>
<dbReference type="InterPro" id="IPR013766">
    <property type="entry name" value="Thioredoxin_domain"/>
</dbReference>
<dbReference type="Gene3D" id="2.30.30.380">
    <property type="entry name" value="Zn-finger domain of Sec23/24"/>
    <property type="match status" value="1"/>
</dbReference>
<dbReference type="CDD" id="cd02947">
    <property type="entry name" value="TRX_family"/>
    <property type="match status" value="1"/>
</dbReference>
<sequence length="147" mass="15884">MTMQDTNVQIGCPHCHAVNRLEAARLNEAPNCGACKAPLLAGAPIAATKESLPLILKHSKLPVVIDFWAPWCGPCQQFGPTFAAAAKDMAGKMLFIKVDTEAQPELGNQFRVRSIPTLLVVEGNAELERVSGALSPGQFKAWLMQFL</sequence>
<evidence type="ECO:0000259" key="3">
    <source>
        <dbReference type="PROSITE" id="PS51352"/>
    </source>
</evidence>
<feature type="domain" description="Thioredoxin" evidence="3">
    <location>
        <begin position="23"/>
        <end position="147"/>
    </location>
</feature>
<keyword evidence="2" id="KW-0676">Redox-active center</keyword>
<evidence type="ECO:0000313" key="4">
    <source>
        <dbReference type="EMBL" id="XBM00334.1"/>
    </source>
</evidence>
<accession>A0AAU7F8U5</accession>
<dbReference type="PROSITE" id="PS00194">
    <property type="entry name" value="THIOREDOXIN_1"/>
    <property type="match status" value="1"/>
</dbReference>
<evidence type="ECO:0000256" key="1">
    <source>
        <dbReference type="ARBA" id="ARBA00023157"/>
    </source>
</evidence>
<evidence type="ECO:0000256" key="2">
    <source>
        <dbReference type="ARBA" id="ARBA00023284"/>
    </source>
</evidence>
<name>A0AAU7F8U5_9NEIS</name>
<dbReference type="AlphaFoldDB" id="A0AAU7F8U5"/>
<gene>
    <name evidence="4" type="primary">trxC</name>
    <name evidence="4" type="ORF">ABHF33_14940</name>
</gene>
<dbReference type="KEGG" id="cmav:ABHF33_14940"/>
<dbReference type="EMBL" id="CP157355">
    <property type="protein sequence ID" value="XBM00334.1"/>
    <property type="molecule type" value="Genomic_DNA"/>
</dbReference>
<dbReference type="InterPro" id="IPR017937">
    <property type="entry name" value="Thioredoxin_CS"/>
</dbReference>
<proteinExistence type="predicted"/>
<dbReference type="GO" id="GO:0015035">
    <property type="term" value="F:protein-disulfide reductase activity"/>
    <property type="evidence" value="ECO:0007669"/>
    <property type="project" value="TreeGrafter"/>
</dbReference>
<dbReference type="NCBIfam" id="NF008229">
    <property type="entry name" value="PRK10996.1"/>
    <property type="match status" value="1"/>
</dbReference>
<dbReference type="PANTHER" id="PTHR45663">
    <property type="entry name" value="GEO12009P1"/>
    <property type="match status" value="1"/>
</dbReference>
<dbReference type="InterPro" id="IPR036249">
    <property type="entry name" value="Thioredoxin-like_sf"/>
</dbReference>
<dbReference type="GO" id="GO:0005829">
    <property type="term" value="C:cytosol"/>
    <property type="evidence" value="ECO:0007669"/>
    <property type="project" value="TreeGrafter"/>
</dbReference>
<dbReference type="PROSITE" id="PS51352">
    <property type="entry name" value="THIOREDOXIN_2"/>
    <property type="match status" value="1"/>
</dbReference>
<dbReference type="PANTHER" id="PTHR45663:SF40">
    <property type="entry name" value="THIOREDOXIN 2"/>
    <property type="match status" value="1"/>
</dbReference>
<keyword evidence="1" id="KW-1015">Disulfide bond</keyword>
<dbReference type="Pfam" id="PF00085">
    <property type="entry name" value="Thioredoxin"/>
    <property type="match status" value="1"/>
</dbReference>
<protein>
    <submittedName>
        <fullName evidence="4">Thioredoxin TrxC</fullName>
    </submittedName>
</protein>
<dbReference type="Pfam" id="PF21352">
    <property type="entry name" value="Zn_ribbon_Thio2"/>
    <property type="match status" value="1"/>
</dbReference>
<dbReference type="RefSeq" id="WP_348944690.1">
    <property type="nucleotide sequence ID" value="NZ_CP157355.1"/>
</dbReference>
<dbReference type="PRINTS" id="PR00421">
    <property type="entry name" value="THIOREDOXIN"/>
</dbReference>
<dbReference type="SUPFAM" id="SSF52833">
    <property type="entry name" value="Thioredoxin-like"/>
    <property type="match status" value="1"/>
</dbReference>
<organism evidence="4">
    <name type="scientific">Chitinibacter mangrovi</name>
    <dbReference type="NCBI Taxonomy" id="3153927"/>
    <lineage>
        <taxon>Bacteria</taxon>
        <taxon>Pseudomonadati</taxon>
        <taxon>Pseudomonadota</taxon>
        <taxon>Betaproteobacteria</taxon>
        <taxon>Neisseriales</taxon>
        <taxon>Chitinibacteraceae</taxon>
        <taxon>Chitinibacter</taxon>
    </lineage>
</organism>
<dbReference type="InterPro" id="IPR049299">
    <property type="entry name" value="Thio2_N"/>
</dbReference>